<evidence type="ECO:0008006" key="4">
    <source>
        <dbReference type="Google" id="ProtNLM"/>
    </source>
</evidence>
<proteinExistence type="predicted"/>
<evidence type="ECO:0000313" key="2">
    <source>
        <dbReference type="EMBL" id="TGO13230.1"/>
    </source>
</evidence>
<protein>
    <recommendedName>
        <fullName evidence="4">Fucose-specific lectin</fullName>
    </recommendedName>
</protein>
<reference evidence="2 3" key="1">
    <citation type="submission" date="2017-12" db="EMBL/GenBank/DDBJ databases">
        <title>Comparative genomics of Botrytis spp.</title>
        <authorList>
            <person name="Valero-Jimenez C.A."/>
            <person name="Tapia P."/>
            <person name="Veloso J."/>
            <person name="Silva-Moreno E."/>
            <person name="Staats M."/>
            <person name="Valdes J.H."/>
            <person name="Van Kan J.A.L."/>
        </authorList>
    </citation>
    <scope>NUCLEOTIDE SEQUENCE [LARGE SCALE GENOMIC DNA]</scope>
    <source>
        <strain evidence="2 3">Bt9001</strain>
    </source>
</reference>
<organism evidence="2 3">
    <name type="scientific">Botrytis tulipae</name>
    <dbReference type="NCBI Taxonomy" id="87230"/>
    <lineage>
        <taxon>Eukaryota</taxon>
        <taxon>Fungi</taxon>
        <taxon>Dikarya</taxon>
        <taxon>Ascomycota</taxon>
        <taxon>Pezizomycotina</taxon>
        <taxon>Leotiomycetes</taxon>
        <taxon>Helotiales</taxon>
        <taxon>Sclerotiniaceae</taxon>
        <taxon>Botrytis</taxon>
    </lineage>
</organism>
<comment type="caution">
    <text evidence="2">The sequence shown here is derived from an EMBL/GenBank/DDBJ whole genome shotgun (WGS) entry which is preliminary data.</text>
</comment>
<gene>
    <name evidence="2" type="ORF">BTUL_0074g00370</name>
</gene>
<dbReference type="OrthoDB" id="4417028at2759"/>
<keyword evidence="1" id="KW-0812">Transmembrane</keyword>
<keyword evidence="1" id="KW-1133">Transmembrane helix</keyword>
<keyword evidence="3" id="KW-1185">Reference proteome</keyword>
<dbReference type="Proteomes" id="UP000297777">
    <property type="component" value="Unassembled WGS sequence"/>
</dbReference>
<name>A0A4Z1ENM1_9HELO</name>
<dbReference type="AlphaFoldDB" id="A0A4Z1ENM1"/>
<evidence type="ECO:0000313" key="3">
    <source>
        <dbReference type="Proteomes" id="UP000297777"/>
    </source>
</evidence>
<evidence type="ECO:0000256" key="1">
    <source>
        <dbReference type="SAM" id="Phobius"/>
    </source>
</evidence>
<feature type="transmembrane region" description="Helical" evidence="1">
    <location>
        <begin position="188"/>
        <end position="208"/>
    </location>
</feature>
<accession>A0A4Z1ENM1</accession>
<dbReference type="EMBL" id="PQXH01000074">
    <property type="protein sequence ID" value="TGO13230.1"/>
    <property type="molecule type" value="Genomic_DNA"/>
</dbReference>
<keyword evidence="1" id="KW-0472">Membrane</keyword>
<sequence length="556" mass="61082">MPSAVAAINADGCIDDDEYLSALREAGTGITVITGPELKAEEPNTKAETRLGGPNGIPTSYQLTLERFKCHKQAVDGALGPKNEIYWGYASGSDSKAKRSRKTDEYGKVQTGDVRSFRSADQIFFLGEVGEFLAGHIECWEADDSDGGFYNKLIAVLRDISEYAMEAAVQAMDSQGWGTDRGETKRSAAILALIGIIGALVAELLAWLTNEDDLVFRRDVAFTTEGLENWYMRPDPTYSNTAKPVPPETGPIIGKTWESGVGWQDALKVAGSSPHGMSMAQSFVDLVGCFRTQDNSLWWTKRTHPKLKASDWTNPEEGKGPKSWTTPKLVPYAKSSHRPSIVNHNEVISVMYRTLNGQCQIISGSLDTWNSQPTSLGSCQNGPTLCSTGDYLVAVKTDTNSSVYWQVTKSVYSGWSGWAEVPRIRSYHSPALCVWRNALYMAVCGTNGFLYLGRGALSGGGWIFSVAATNCLRSPSMAVLNGELTLIWMSNDNSLFMYYQDYAADGTVLRRATRPWLEFPTVSALVTWGVGRIEGEGLGFGLGDVVNMWRKKDRWY</sequence>
<dbReference type="SUPFAM" id="SSF89372">
    <property type="entry name" value="Fucose-specific lectin"/>
    <property type="match status" value="1"/>
</dbReference>